<comment type="function">
    <text evidence="2 9">Catalyzes the dehydration of D-mannonate.</text>
</comment>
<keyword evidence="7 9" id="KW-0464">Manganese</keyword>
<evidence type="ECO:0000256" key="8">
    <source>
        <dbReference type="ARBA" id="ARBA00023239"/>
    </source>
</evidence>
<evidence type="ECO:0000256" key="9">
    <source>
        <dbReference type="HAMAP-Rule" id="MF_00106"/>
    </source>
</evidence>
<dbReference type="GO" id="GO:0042840">
    <property type="term" value="P:D-glucuronate catabolic process"/>
    <property type="evidence" value="ECO:0007669"/>
    <property type="project" value="TreeGrafter"/>
</dbReference>
<dbReference type="PATRIC" id="fig|265546.4.peg.487"/>
<comment type="pathway">
    <text evidence="3 9">Carbohydrate metabolism; pentose and glucuronate interconversion.</text>
</comment>
<evidence type="ECO:0000313" key="11">
    <source>
        <dbReference type="Proteomes" id="UP000032047"/>
    </source>
</evidence>
<dbReference type="PANTHER" id="PTHR30387:SF2">
    <property type="entry name" value="MANNONATE DEHYDRATASE"/>
    <property type="match status" value="1"/>
</dbReference>
<dbReference type="Proteomes" id="UP000032047">
    <property type="component" value="Unassembled WGS sequence"/>
</dbReference>
<dbReference type="EC" id="4.2.1.8" evidence="5 9"/>
<dbReference type="NCBIfam" id="TIGR00695">
    <property type="entry name" value="uxuA"/>
    <property type="match status" value="1"/>
</dbReference>
<dbReference type="GO" id="GO:0008198">
    <property type="term" value="F:ferrous iron binding"/>
    <property type="evidence" value="ECO:0007669"/>
    <property type="project" value="TreeGrafter"/>
</dbReference>
<dbReference type="InterPro" id="IPR004628">
    <property type="entry name" value="Man_deHydtase"/>
</dbReference>
<evidence type="ECO:0000256" key="6">
    <source>
        <dbReference type="ARBA" id="ARBA00023004"/>
    </source>
</evidence>
<dbReference type="RefSeq" id="WP_042534082.1">
    <property type="nucleotide sequence ID" value="NZ_JXTG01000002.1"/>
</dbReference>
<evidence type="ECO:0000256" key="3">
    <source>
        <dbReference type="ARBA" id="ARBA00004892"/>
    </source>
</evidence>
<dbReference type="HAMAP" id="MF_00106">
    <property type="entry name" value="UxuA"/>
    <property type="match status" value="1"/>
</dbReference>
<organism evidence="10 11">
    <name type="scientific">Anoxybacillus ayderensis</name>
    <dbReference type="NCBI Taxonomy" id="265546"/>
    <lineage>
        <taxon>Bacteria</taxon>
        <taxon>Bacillati</taxon>
        <taxon>Bacillota</taxon>
        <taxon>Bacilli</taxon>
        <taxon>Bacillales</taxon>
        <taxon>Anoxybacillaceae</taxon>
        <taxon>Anoxybacillus</taxon>
    </lineage>
</organism>
<dbReference type="PANTHER" id="PTHR30387">
    <property type="entry name" value="MANNONATE DEHYDRATASE"/>
    <property type="match status" value="1"/>
</dbReference>
<proteinExistence type="inferred from homology"/>
<dbReference type="InterPro" id="IPR036237">
    <property type="entry name" value="Xyl_isomerase-like_sf"/>
</dbReference>
<reference evidence="10 11" key="1">
    <citation type="submission" date="2015-01" db="EMBL/GenBank/DDBJ databases">
        <title>Genome sequence of Anoxybacillus ayderensis strain AB04.</title>
        <authorList>
            <person name="Belduz A.O."/>
            <person name="Canakci S."/>
            <person name="Chan K.-G."/>
            <person name="Kahar U.M."/>
            <person name="Yaakob A.S."/>
            <person name="Chan C.S."/>
            <person name="Goh K.M."/>
        </authorList>
    </citation>
    <scope>NUCLEOTIDE SEQUENCE [LARGE SCALE GENOMIC DNA]</scope>
    <source>
        <strain evidence="10 11">AB04</strain>
    </source>
</reference>
<dbReference type="AlphaFoldDB" id="A0A0D0HRN3"/>
<comment type="caution">
    <text evidence="10">The sequence shown here is derived from an EMBL/GenBank/DDBJ whole genome shotgun (WGS) entry which is preliminary data.</text>
</comment>
<evidence type="ECO:0000256" key="2">
    <source>
        <dbReference type="ARBA" id="ARBA00002713"/>
    </source>
</evidence>
<keyword evidence="6 9" id="KW-0408">Iron</keyword>
<name>A0A0D0HRN3_9BACL</name>
<comment type="similarity">
    <text evidence="4 9">Belongs to the mannonate dehydratase family.</text>
</comment>
<dbReference type="PIRSF" id="PIRSF016049">
    <property type="entry name" value="Man_dehyd"/>
    <property type="match status" value="1"/>
</dbReference>
<dbReference type="GO" id="GO:0008927">
    <property type="term" value="F:mannonate dehydratase activity"/>
    <property type="evidence" value="ECO:0007669"/>
    <property type="project" value="UniProtKB-UniRule"/>
</dbReference>
<evidence type="ECO:0000256" key="1">
    <source>
        <dbReference type="ARBA" id="ARBA00001794"/>
    </source>
</evidence>
<evidence type="ECO:0000313" key="10">
    <source>
        <dbReference type="EMBL" id="KIP21922.1"/>
    </source>
</evidence>
<dbReference type="UniPathway" id="UPA00246"/>
<dbReference type="Pfam" id="PF03786">
    <property type="entry name" value="UxuA"/>
    <property type="match status" value="1"/>
</dbReference>
<dbReference type="GO" id="GO:0030145">
    <property type="term" value="F:manganese ion binding"/>
    <property type="evidence" value="ECO:0007669"/>
    <property type="project" value="TreeGrafter"/>
</dbReference>
<dbReference type="NCBIfam" id="NF003027">
    <property type="entry name" value="PRK03906.1"/>
    <property type="match status" value="1"/>
</dbReference>
<protein>
    <recommendedName>
        <fullName evidence="5 9">Mannonate dehydratase</fullName>
        <ecNumber evidence="5 9">4.2.1.8</ecNumber>
    </recommendedName>
    <alternativeName>
        <fullName evidence="9">D-mannonate hydro-lyase</fullName>
    </alternativeName>
</protein>
<keyword evidence="11" id="KW-1185">Reference proteome</keyword>
<dbReference type="Gene3D" id="3.20.20.150">
    <property type="entry name" value="Divalent-metal-dependent TIM barrel enzymes"/>
    <property type="match status" value="1"/>
</dbReference>
<comment type="cofactor">
    <cofactor evidence="9">
        <name>Fe(2+)</name>
        <dbReference type="ChEBI" id="CHEBI:29033"/>
    </cofactor>
    <cofactor evidence="9">
        <name>Mn(2+)</name>
        <dbReference type="ChEBI" id="CHEBI:29035"/>
    </cofactor>
</comment>
<evidence type="ECO:0000256" key="4">
    <source>
        <dbReference type="ARBA" id="ARBA00007389"/>
    </source>
</evidence>
<evidence type="ECO:0000256" key="7">
    <source>
        <dbReference type="ARBA" id="ARBA00023211"/>
    </source>
</evidence>
<dbReference type="EMBL" id="JXTG01000002">
    <property type="protein sequence ID" value="KIP21922.1"/>
    <property type="molecule type" value="Genomic_DNA"/>
</dbReference>
<gene>
    <name evidence="9" type="primary">uxuA</name>
    <name evidence="10" type="ORF">JV16_00468</name>
</gene>
<dbReference type="SUPFAM" id="SSF51658">
    <property type="entry name" value="Xylose isomerase-like"/>
    <property type="match status" value="1"/>
</dbReference>
<accession>A0A0D0HRN3</accession>
<evidence type="ECO:0000256" key="5">
    <source>
        <dbReference type="ARBA" id="ARBA00012927"/>
    </source>
</evidence>
<keyword evidence="8 9" id="KW-0456">Lyase</keyword>
<comment type="catalytic activity">
    <reaction evidence="1 9">
        <text>D-mannonate = 2-dehydro-3-deoxy-D-gluconate + H2O</text>
        <dbReference type="Rhea" id="RHEA:20097"/>
        <dbReference type="ChEBI" id="CHEBI:15377"/>
        <dbReference type="ChEBI" id="CHEBI:17767"/>
        <dbReference type="ChEBI" id="CHEBI:57990"/>
        <dbReference type="EC" id="4.2.1.8"/>
    </reaction>
</comment>
<sequence>MKMTFRWFGKDHDTVSLDYIRQIPGVEGIVGALYHIPVGEVWPLEDILELKRQVNEKGFHLEVIESVNVHEDIKLGLPSRDQYIENYKQTIRNLAKAGVKVICYNFMPIFDWTRSDLAKRRPDGSTVLAYEKQKIEQIDPEEMIRRIESGANGFLLPGWEPERLKTIKPLFALYKEVTEDDLFEHLRYFLEQIIPVAEECVIRMALHPDDPPWSVFGLPRIATNKENLDRIVHMVNSPANGLTLCSGSLGANPNNDISDIFRHFLRMGRVPFAHVRNVEIHANGDFEETSHRSCDGSLNICEIMKALHEADFQGYIRPDHGRMIWGEQARPGYGLYDRALGIMYLLGIWDSLENEKKRREGEKACSRSIQV</sequence>